<proteinExistence type="predicted"/>
<evidence type="ECO:0000313" key="1">
    <source>
        <dbReference type="EMBL" id="KAJ8876465.1"/>
    </source>
</evidence>
<comment type="caution">
    <text evidence="1">The sequence shown here is derived from an EMBL/GenBank/DDBJ whole genome shotgun (WGS) entry which is preliminary data.</text>
</comment>
<accession>A0ABQ9GWQ1</accession>
<evidence type="ECO:0000313" key="2">
    <source>
        <dbReference type="Proteomes" id="UP001159363"/>
    </source>
</evidence>
<reference evidence="1 2" key="1">
    <citation type="submission" date="2023-02" db="EMBL/GenBank/DDBJ databases">
        <title>LHISI_Scaffold_Assembly.</title>
        <authorList>
            <person name="Stuart O.P."/>
            <person name="Cleave R."/>
            <person name="Magrath M.J.L."/>
            <person name="Mikheyev A.S."/>
        </authorList>
    </citation>
    <scope>NUCLEOTIDE SEQUENCE [LARGE SCALE GENOMIC DNA]</scope>
    <source>
        <strain evidence="1">Daus_M_001</strain>
        <tissue evidence="1">Leg muscle</tissue>
    </source>
</reference>
<dbReference type="EMBL" id="JARBHB010000008">
    <property type="protein sequence ID" value="KAJ8876465.1"/>
    <property type="molecule type" value="Genomic_DNA"/>
</dbReference>
<protein>
    <submittedName>
        <fullName evidence="1">Uncharacterized protein</fullName>
    </submittedName>
</protein>
<organism evidence="1 2">
    <name type="scientific">Dryococelus australis</name>
    <dbReference type="NCBI Taxonomy" id="614101"/>
    <lineage>
        <taxon>Eukaryota</taxon>
        <taxon>Metazoa</taxon>
        <taxon>Ecdysozoa</taxon>
        <taxon>Arthropoda</taxon>
        <taxon>Hexapoda</taxon>
        <taxon>Insecta</taxon>
        <taxon>Pterygota</taxon>
        <taxon>Neoptera</taxon>
        <taxon>Polyneoptera</taxon>
        <taxon>Phasmatodea</taxon>
        <taxon>Verophasmatodea</taxon>
        <taxon>Anareolatae</taxon>
        <taxon>Phasmatidae</taxon>
        <taxon>Eurycanthinae</taxon>
        <taxon>Dryococelus</taxon>
    </lineage>
</organism>
<name>A0ABQ9GWQ1_9NEOP</name>
<dbReference type="Proteomes" id="UP001159363">
    <property type="component" value="Chromosome 7"/>
</dbReference>
<keyword evidence="2" id="KW-1185">Reference proteome</keyword>
<gene>
    <name evidence="1" type="ORF">PR048_020910</name>
</gene>
<sequence>MNEYCNPGLVVAAGAGRDAVVEGIAEKVVVHLENHTSTIALENRLIQGLFVKYVNLCGGYCQEISCRNLMRRCGR</sequence>